<dbReference type="EMBL" id="CP017415">
    <property type="protein sequence ID" value="AOU98078.1"/>
    <property type="molecule type" value="Genomic_DNA"/>
</dbReference>
<evidence type="ECO:0000313" key="3">
    <source>
        <dbReference type="Proteomes" id="UP000095401"/>
    </source>
</evidence>
<dbReference type="RefSeq" id="WP_070078454.1">
    <property type="nucleotide sequence ID" value="NZ_CP017415.1"/>
</dbReference>
<sequence length="315" mass="34589">MNTGDDQALYLLPFDHRHSYITGMFHFKPPLTAEQHADVCDSKQLIYEGFQRALEAGVPRDAAGILVDEEFGSAILRDAHQRGFITALSIESSGSDEFKFEYGEDFAQHIEVFDPTFAKVLVRYNPEGDPALNLRQAERLKQLSDVCKTSGRCFMFELLVPATAQQLAGLKGDRAAYDLTMRPQLMVEAIHALQDAGIEPDLWKIEGLAERDDCVRMVAAVRRGGRSGVSCIVLGRGADEASVRSWLATAASVPGFIGFAVGRTSFWDAVSAYRKKTLTRAAAVTQIAGRLREWVDVFERGRLARVASAKSGAAS</sequence>
<dbReference type="KEGG" id="aprs:BI364_08995"/>
<dbReference type="InterPro" id="IPR013785">
    <property type="entry name" value="Aldolase_TIM"/>
</dbReference>
<evidence type="ECO:0000313" key="2">
    <source>
        <dbReference type="EMBL" id="AOU98078.1"/>
    </source>
</evidence>
<accession>A0A1D8INM3</accession>
<name>A0A1D8INM3_9GAMM</name>
<dbReference type="Proteomes" id="UP000095401">
    <property type="component" value="Chromosome"/>
</dbReference>
<dbReference type="AlphaFoldDB" id="A0A1D8INM3"/>
<reference evidence="3" key="1">
    <citation type="submission" date="2016-09" db="EMBL/GenBank/DDBJ databases">
        <title>Acidihalobacter prosperus F5.</title>
        <authorList>
            <person name="Khaleque H.N."/>
            <person name="Ramsay J.P."/>
            <person name="Kaksonen A.H."/>
            <person name="Boxall N.J."/>
            <person name="Watkin E.L.J."/>
        </authorList>
    </citation>
    <scope>NUCLEOTIDE SEQUENCE [LARGE SCALE GENOMIC DNA]</scope>
    <source>
        <strain evidence="3">F5</strain>
    </source>
</reference>
<dbReference type="InterPro" id="IPR018659">
    <property type="entry name" value="DUF2090"/>
</dbReference>
<evidence type="ECO:0000259" key="1">
    <source>
        <dbReference type="Pfam" id="PF09863"/>
    </source>
</evidence>
<protein>
    <submittedName>
        <fullName evidence="2">IolC myo-catabolism protein</fullName>
    </submittedName>
</protein>
<feature type="domain" description="DUF2090" evidence="1">
    <location>
        <begin position="7"/>
        <end position="300"/>
    </location>
</feature>
<gene>
    <name evidence="2" type="ORF">BI364_08995</name>
</gene>
<organism evidence="2 3">
    <name type="scientific">Acidihalobacter yilgarnensis</name>
    <dbReference type="NCBI Taxonomy" id="2819280"/>
    <lineage>
        <taxon>Bacteria</taxon>
        <taxon>Pseudomonadati</taxon>
        <taxon>Pseudomonadota</taxon>
        <taxon>Gammaproteobacteria</taxon>
        <taxon>Chromatiales</taxon>
        <taxon>Ectothiorhodospiraceae</taxon>
        <taxon>Acidihalobacter</taxon>
    </lineage>
</organism>
<dbReference type="Gene3D" id="3.20.20.70">
    <property type="entry name" value="Aldolase class I"/>
    <property type="match status" value="1"/>
</dbReference>
<dbReference type="Pfam" id="PF09863">
    <property type="entry name" value="DUF2090"/>
    <property type="match status" value="1"/>
</dbReference>
<proteinExistence type="predicted"/>
<dbReference type="SUPFAM" id="SSF51569">
    <property type="entry name" value="Aldolase"/>
    <property type="match status" value="1"/>
</dbReference>
<keyword evidence="3" id="KW-1185">Reference proteome</keyword>